<evidence type="ECO:0000313" key="1">
    <source>
        <dbReference type="EMBL" id="GMT33039.1"/>
    </source>
</evidence>
<dbReference type="AlphaFoldDB" id="A0AAV5WTL9"/>
<protein>
    <submittedName>
        <fullName evidence="1">Uncharacterized protein</fullName>
    </submittedName>
</protein>
<gene>
    <name evidence="1" type="ORF">PFISCL1PPCAC_24336</name>
</gene>
<feature type="non-terminal residue" evidence="1">
    <location>
        <position position="1"/>
    </location>
</feature>
<accession>A0AAV5WTL9</accession>
<organism evidence="1 2">
    <name type="scientific">Pristionchus fissidentatus</name>
    <dbReference type="NCBI Taxonomy" id="1538716"/>
    <lineage>
        <taxon>Eukaryota</taxon>
        <taxon>Metazoa</taxon>
        <taxon>Ecdysozoa</taxon>
        <taxon>Nematoda</taxon>
        <taxon>Chromadorea</taxon>
        <taxon>Rhabditida</taxon>
        <taxon>Rhabditina</taxon>
        <taxon>Diplogasteromorpha</taxon>
        <taxon>Diplogasteroidea</taxon>
        <taxon>Neodiplogasteridae</taxon>
        <taxon>Pristionchus</taxon>
    </lineage>
</organism>
<name>A0AAV5WTL9_9BILA</name>
<dbReference type="EMBL" id="BTSY01000006">
    <property type="protein sequence ID" value="GMT33039.1"/>
    <property type="molecule type" value="Genomic_DNA"/>
</dbReference>
<sequence length="135" mass="15535">SSTPSPVKTTNGRSNSLISLRSNSLLQRAVSLQFLNRGNREKEKHEMAKIRLRYMDTSRAVIWPNCRYTVDEKTRLEQKTTKMAPLAEGADRLSQKFLPVELEDHRSPYPPCAINKVLRSDSEDSEDDIDRMTRL</sequence>
<dbReference type="Proteomes" id="UP001432322">
    <property type="component" value="Unassembled WGS sequence"/>
</dbReference>
<comment type="caution">
    <text evidence="1">The sequence shown here is derived from an EMBL/GenBank/DDBJ whole genome shotgun (WGS) entry which is preliminary data.</text>
</comment>
<keyword evidence="2" id="KW-1185">Reference proteome</keyword>
<reference evidence="1" key="1">
    <citation type="submission" date="2023-10" db="EMBL/GenBank/DDBJ databases">
        <title>Genome assembly of Pristionchus species.</title>
        <authorList>
            <person name="Yoshida K."/>
            <person name="Sommer R.J."/>
        </authorList>
    </citation>
    <scope>NUCLEOTIDE SEQUENCE</scope>
    <source>
        <strain evidence="1">RS5133</strain>
    </source>
</reference>
<proteinExistence type="predicted"/>
<evidence type="ECO:0000313" key="2">
    <source>
        <dbReference type="Proteomes" id="UP001432322"/>
    </source>
</evidence>